<evidence type="ECO:0000313" key="1">
    <source>
        <dbReference type="EMBL" id="HJA90130.1"/>
    </source>
</evidence>
<dbReference type="EMBL" id="DWYW01000111">
    <property type="protein sequence ID" value="HJA90130.1"/>
    <property type="molecule type" value="Genomic_DNA"/>
</dbReference>
<accession>A0A9D2I0R1</accession>
<comment type="caution">
    <text evidence="1">The sequence shown here is derived from an EMBL/GenBank/DDBJ whole genome shotgun (WGS) entry which is preliminary data.</text>
</comment>
<dbReference type="Proteomes" id="UP000886856">
    <property type="component" value="Unassembled WGS sequence"/>
</dbReference>
<sequence length="37" mass="4510">MSYWEKGNHSWSHDSLRHILTPNQKSQDLFYYIQEIG</sequence>
<proteinExistence type="predicted"/>
<name>A0A9D2I0R1_9LACT</name>
<dbReference type="AlphaFoldDB" id="A0A9D2I0R1"/>
<reference evidence="1" key="2">
    <citation type="submission" date="2021-04" db="EMBL/GenBank/DDBJ databases">
        <authorList>
            <person name="Gilroy R."/>
        </authorList>
    </citation>
    <scope>NUCLEOTIDE SEQUENCE</scope>
    <source>
        <strain evidence="1">CHK171-505</strain>
    </source>
</reference>
<evidence type="ECO:0000313" key="2">
    <source>
        <dbReference type="Proteomes" id="UP000886856"/>
    </source>
</evidence>
<reference evidence="1" key="1">
    <citation type="journal article" date="2021" name="PeerJ">
        <title>Extensive microbial diversity within the chicken gut microbiome revealed by metagenomics and culture.</title>
        <authorList>
            <person name="Gilroy R."/>
            <person name="Ravi A."/>
            <person name="Getino M."/>
            <person name="Pursley I."/>
            <person name="Horton D.L."/>
            <person name="Alikhan N.F."/>
            <person name="Baker D."/>
            <person name="Gharbi K."/>
            <person name="Hall N."/>
            <person name="Watson M."/>
            <person name="Adriaenssens E.M."/>
            <person name="Foster-Nyarko E."/>
            <person name="Jarju S."/>
            <person name="Secka A."/>
            <person name="Antonio M."/>
            <person name="Oren A."/>
            <person name="Chaudhuri R.R."/>
            <person name="La Ragione R."/>
            <person name="Hildebrand F."/>
            <person name="Pallen M.J."/>
        </authorList>
    </citation>
    <scope>NUCLEOTIDE SEQUENCE</scope>
    <source>
        <strain evidence="1">CHK171-505</strain>
    </source>
</reference>
<organism evidence="1 2">
    <name type="scientific">Candidatus Jeotgalibaca merdavium</name>
    <dbReference type="NCBI Taxonomy" id="2838627"/>
    <lineage>
        <taxon>Bacteria</taxon>
        <taxon>Bacillati</taxon>
        <taxon>Bacillota</taxon>
        <taxon>Bacilli</taxon>
        <taxon>Lactobacillales</taxon>
        <taxon>Carnobacteriaceae</taxon>
        <taxon>Jeotgalibaca</taxon>
    </lineage>
</organism>
<gene>
    <name evidence="1" type="ORF">H9948_04990</name>
</gene>
<protein>
    <submittedName>
        <fullName evidence="1">AraC family transcriptional regulator</fullName>
    </submittedName>
</protein>
<feature type="non-terminal residue" evidence="1">
    <location>
        <position position="37"/>
    </location>
</feature>